<dbReference type="KEGG" id="beq:BEWA_054050"/>
<dbReference type="AlphaFoldDB" id="L1LDK4"/>
<dbReference type="Proteomes" id="UP000031512">
    <property type="component" value="Unassembled WGS sequence"/>
</dbReference>
<evidence type="ECO:0000313" key="1">
    <source>
        <dbReference type="EMBL" id="EKX73349.1"/>
    </source>
</evidence>
<dbReference type="STRING" id="1537102.L1LDK4"/>
<organism evidence="1 2">
    <name type="scientific">Theileria equi strain WA</name>
    <dbReference type="NCBI Taxonomy" id="1537102"/>
    <lineage>
        <taxon>Eukaryota</taxon>
        <taxon>Sar</taxon>
        <taxon>Alveolata</taxon>
        <taxon>Apicomplexa</taxon>
        <taxon>Aconoidasida</taxon>
        <taxon>Piroplasmida</taxon>
        <taxon>Theileriidae</taxon>
        <taxon>Theileria</taxon>
    </lineage>
</organism>
<proteinExistence type="predicted"/>
<keyword evidence="2" id="KW-1185">Reference proteome</keyword>
<reference evidence="1 2" key="1">
    <citation type="journal article" date="2012" name="BMC Genomics">
        <title>Comparative genomic analysis and phylogenetic position of Theileria equi.</title>
        <authorList>
            <person name="Kappmeyer L.S."/>
            <person name="Thiagarajan M."/>
            <person name="Herndon D.R."/>
            <person name="Ramsay J.D."/>
            <person name="Caler E."/>
            <person name="Djikeng A."/>
            <person name="Gillespie J.J."/>
            <person name="Lau A.O."/>
            <person name="Roalson E.H."/>
            <person name="Silva J.C."/>
            <person name="Silva M.G."/>
            <person name="Suarez C.E."/>
            <person name="Ueti M.W."/>
            <person name="Nene V.M."/>
            <person name="Mealey R.H."/>
            <person name="Knowles D.P."/>
            <person name="Brayton K.A."/>
        </authorList>
    </citation>
    <scope>NUCLEOTIDE SEQUENCE [LARGE SCALE GENOMIC DNA]</scope>
    <source>
        <strain evidence="1 2">WA</strain>
    </source>
</reference>
<accession>L1LDK4</accession>
<name>L1LDK4_THEEQ</name>
<dbReference type="GeneID" id="15802956"/>
<protein>
    <submittedName>
        <fullName evidence="1">Uncharacterized protein</fullName>
    </submittedName>
</protein>
<evidence type="ECO:0000313" key="2">
    <source>
        <dbReference type="Proteomes" id="UP000031512"/>
    </source>
</evidence>
<dbReference type="EMBL" id="ACOU01000003">
    <property type="protein sequence ID" value="EKX73349.1"/>
    <property type="molecule type" value="Genomic_DNA"/>
</dbReference>
<dbReference type="eggNOG" id="ENOG502QX0C">
    <property type="taxonomic scope" value="Eukaryota"/>
</dbReference>
<gene>
    <name evidence="1" type="ORF">BEWA_054050</name>
</gene>
<dbReference type="VEuPathDB" id="PiroplasmaDB:BEWA_054050"/>
<dbReference type="RefSeq" id="XP_004832801.1">
    <property type="nucleotide sequence ID" value="XM_004832744.1"/>
</dbReference>
<sequence>MKKTVRDLQKNLEWFEDLRDINTYMRNDEANLYLKLDSLAHMDVVDGDIEAYLSKGLHALENLLPEISNSSTDFREKYLLSSPFLQNIVKILGENIANLQSKTRVQAFNTLYALKSEKTSHFLNLLYRSIHTDENVNLGDKLSILSRLVRIYSVKELVPMVRELIVESICEPKFTFTTPILSLLTTLNGANVACTNELIYEVMKVIEDHVYQMDPPTLLALLQSIYTLKYVDDGLVCLALESLLFKYNYMNNEEKMTLLLQIPLLKQLWLGHRSDISTSIYSEPVCMLNCMLRKHTEYLIEHMSLRDALSPSIAIANLFRQCKVVRKVLIKKLSGEVIQELAAKEYCTLLTCMSRLYISSAYNEARLVSKHINKLLEVDVPSRLLALQCLKTILVRKDRKLLLPVVDSVINEGLLEHIVPLLSISCRLKLYRIDETLITRAFSKVYLLAASESRIHGEISIAGTNKEIAYDVEMLTGDTSTNLPMLVSPESLSEITNSTNTPSLVYTDKISTQAMRIKMKLGDLIILLESSVHGPLAIPIIHSLYASIFPYIENTRVGMDQVSRILHCMTESRVVNKKLYDSLMETIYNDPSMINDLESAAKILRSVEFINDEEWVEKLSFPLFQYVGQALDSGHGYAVGPESLDGGMGTNTQMGYIMDANLQEVLLLQKYKRPEFYREYTKHIELPIPISIRPTTGNLHNAVRKCLGGEFNAFHELDGIIVDFYSPVLNIAVQIVKRGDYGGKHLC</sequence>
<comment type="caution">
    <text evidence="1">The sequence shown here is derived from an EMBL/GenBank/DDBJ whole genome shotgun (WGS) entry which is preliminary data.</text>
</comment>